<evidence type="ECO:0000256" key="1">
    <source>
        <dbReference type="SAM" id="Coils"/>
    </source>
</evidence>
<sequence length="94" mass="11010">MTYNTLTLNELKVSLFFNDPRHQNVDLQPWVTPRYIGLSYDLPRPVVMEILEIEEGSKFPKRLDRLANKLDITLEELTEKVRAAKADYEENSND</sequence>
<keyword evidence="1" id="KW-0175">Coiled coil</keyword>
<dbReference type="EMBL" id="QGKM01000043">
    <property type="protein sequence ID" value="PWQ95577.1"/>
    <property type="molecule type" value="Genomic_DNA"/>
</dbReference>
<dbReference type="RefSeq" id="WP_109838333.1">
    <property type="nucleotide sequence ID" value="NZ_QGKM01000043.1"/>
</dbReference>
<accession>A0A317CB40</accession>
<keyword evidence="3" id="KW-1185">Reference proteome</keyword>
<feature type="coiled-coil region" evidence="1">
    <location>
        <begin position="67"/>
        <end position="94"/>
    </location>
</feature>
<dbReference type="OrthoDB" id="159440at2"/>
<gene>
    <name evidence="2" type="ORF">DKW60_14255</name>
</gene>
<dbReference type="Proteomes" id="UP000245539">
    <property type="component" value="Unassembled WGS sequence"/>
</dbReference>
<comment type="caution">
    <text evidence="2">The sequence shown here is derived from an EMBL/GenBank/DDBJ whole genome shotgun (WGS) entry which is preliminary data.</text>
</comment>
<protein>
    <submittedName>
        <fullName evidence="2">Uncharacterized protein</fullName>
    </submittedName>
</protein>
<proteinExistence type="predicted"/>
<evidence type="ECO:0000313" key="2">
    <source>
        <dbReference type="EMBL" id="PWQ95577.1"/>
    </source>
</evidence>
<evidence type="ECO:0000313" key="3">
    <source>
        <dbReference type="Proteomes" id="UP000245539"/>
    </source>
</evidence>
<organism evidence="2 3">
    <name type="scientific">Leucothrix pacifica</name>
    <dbReference type="NCBI Taxonomy" id="1247513"/>
    <lineage>
        <taxon>Bacteria</taxon>
        <taxon>Pseudomonadati</taxon>
        <taxon>Pseudomonadota</taxon>
        <taxon>Gammaproteobacteria</taxon>
        <taxon>Thiotrichales</taxon>
        <taxon>Thiotrichaceae</taxon>
        <taxon>Leucothrix</taxon>
    </lineage>
</organism>
<reference evidence="2 3" key="1">
    <citation type="submission" date="2018-05" db="EMBL/GenBank/DDBJ databases">
        <title>Leucothrix arctica sp. nov., isolated from Arctic seawater.</title>
        <authorList>
            <person name="Choi A."/>
            <person name="Baek K."/>
        </authorList>
    </citation>
    <scope>NUCLEOTIDE SEQUENCE [LARGE SCALE GENOMIC DNA]</scope>
    <source>
        <strain evidence="2 3">JCM 18388</strain>
    </source>
</reference>
<name>A0A317CB40_9GAMM</name>
<dbReference type="AlphaFoldDB" id="A0A317CB40"/>